<dbReference type="EMBL" id="CAJFDI010000001">
    <property type="protein sequence ID" value="CAD5208552.1"/>
    <property type="molecule type" value="Genomic_DNA"/>
</dbReference>
<dbReference type="EMBL" id="CAJFCV020000001">
    <property type="protein sequence ID" value="CAG9081953.1"/>
    <property type="molecule type" value="Genomic_DNA"/>
</dbReference>
<proteinExistence type="predicted"/>
<protein>
    <submittedName>
        <fullName evidence="1">(pine wood nematode) hypothetical protein</fullName>
    </submittedName>
</protein>
<sequence>MGKRKSQEDSEIIEDSFLKKVRFDETISTNGYHVNGHASDLEGIDVWLVRKPKTLCIDELQNMTFPKKIKPSNCEKAVATTQGVMECELEAPNKSMYFFEAPETRGEKNPKLPLKKKIKGIAWIKLPVEVDDPFPQAKEEDFDLMDVKMEDEDLIPIPFKVKSIRKRPDCQLASKERLKAFGVIESTEIGSRKKEKLKKVKKEFR</sequence>
<dbReference type="Proteomes" id="UP000095284">
    <property type="component" value="Unplaced"/>
</dbReference>
<organism evidence="2 4">
    <name type="scientific">Bursaphelenchus xylophilus</name>
    <name type="common">Pinewood nematode worm</name>
    <name type="synonym">Aphelenchoides xylophilus</name>
    <dbReference type="NCBI Taxonomy" id="6326"/>
    <lineage>
        <taxon>Eukaryota</taxon>
        <taxon>Metazoa</taxon>
        <taxon>Ecdysozoa</taxon>
        <taxon>Nematoda</taxon>
        <taxon>Chromadorea</taxon>
        <taxon>Rhabditida</taxon>
        <taxon>Tylenchina</taxon>
        <taxon>Tylenchomorpha</taxon>
        <taxon>Aphelenchoidea</taxon>
        <taxon>Aphelenchoididae</taxon>
        <taxon>Bursaphelenchus</taxon>
    </lineage>
</organism>
<dbReference type="Proteomes" id="UP000582659">
    <property type="component" value="Unassembled WGS sequence"/>
</dbReference>
<evidence type="ECO:0000313" key="2">
    <source>
        <dbReference type="Proteomes" id="UP000095284"/>
    </source>
</evidence>
<dbReference type="WBParaSite" id="BXY_0480300.1">
    <property type="protein sequence ID" value="BXY_0480300.1"/>
    <property type="gene ID" value="BXY_0480300"/>
</dbReference>
<reference evidence="1" key="2">
    <citation type="submission" date="2020-09" db="EMBL/GenBank/DDBJ databases">
        <authorList>
            <person name="Kikuchi T."/>
        </authorList>
    </citation>
    <scope>NUCLEOTIDE SEQUENCE</scope>
    <source>
        <strain evidence="1">Ka4C1</strain>
    </source>
</reference>
<evidence type="ECO:0000313" key="3">
    <source>
        <dbReference type="Proteomes" id="UP000659654"/>
    </source>
</evidence>
<accession>A0A1I7RVP1</accession>
<dbReference type="AlphaFoldDB" id="A0A1I7RVP1"/>
<evidence type="ECO:0000313" key="1">
    <source>
        <dbReference type="EMBL" id="CAD5208552.1"/>
    </source>
</evidence>
<dbReference type="Proteomes" id="UP000659654">
    <property type="component" value="Unassembled WGS sequence"/>
</dbReference>
<keyword evidence="3" id="KW-1185">Reference proteome</keyword>
<name>A0A1I7RVP1_BURXY</name>
<gene>
    <name evidence="1" type="ORF">BXYJ_LOCUS788</name>
</gene>
<evidence type="ECO:0000313" key="4">
    <source>
        <dbReference type="WBParaSite" id="BXY_0480300.1"/>
    </source>
</evidence>
<reference evidence="4" key="1">
    <citation type="submission" date="2016-11" db="UniProtKB">
        <authorList>
            <consortium name="WormBaseParasite"/>
        </authorList>
    </citation>
    <scope>IDENTIFICATION</scope>
</reference>
<dbReference type="OrthoDB" id="5829268at2759"/>